<evidence type="ECO:0000259" key="8">
    <source>
        <dbReference type="Pfam" id="PF00535"/>
    </source>
</evidence>
<evidence type="ECO:0000256" key="7">
    <source>
        <dbReference type="SAM" id="Phobius"/>
    </source>
</evidence>
<comment type="subcellular location">
    <subcellularLocation>
        <location evidence="1">Cell membrane</location>
    </subcellularLocation>
</comment>
<evidence type="ECO:0000256" key="1">
    <source>
        <dbReference type="ARBA" id="ARBA00004236"/>
    </source>
</evidence>
<keyword evidence="5 7" id="KW-0472">Membrane</keyword>
<evidence type="ECO:0000256" key="4">
    <source>
        <dbReference type="ARBA" id="ARBA00022679"/>
    </source>
</evidence>
<proteinExistence type="predicted"/>
<dbReference type="InterPro" id="IPR026461">
    <property type="entry name" value="Trfase_2_rSAM/seldom_assoc"/>
</dbReference>
<dbReference type="OrthoDB" id="191769at2759"/>
<evidence type="ECO:0000256" key="3">
    <source>
        <dbReference type="ARBA" id="ARBA00022676"/>
    </source>
</evidence>
<keyword evidence="10" id="KW-1185">Reference proteome</keyword>
<evidence type="ECO:0000256" key="6">
    <source>
        <dbReference type="SAM" id="MobiDB-lite"/>
    </source>
</evidence>
<dbReference type="InterPro" id="IPR029044">
    <property type="entry name" value="Nucleotide-diphossugar_trans"/>
</dbReference>
<protein>
    <recommendedName>
        <fullName evidence="8">Glycosyltransferase 2-like domain-containing protein</fullName>
    </recommendedName>
</protein>
<feature type="transmembrane region" description="Helical" evidence="7">
    <location>
        <begin position="103"/>
        <end position="127"/>
    </location>
</feature>
<dbReference type="InterPro" id="IPR001173">
    <property type="entry name" value="Glyco_trans_2-like"/>
</dbReference>
<evidence type="ECO:0000256" key="2">
    <source>
        <dbReference type="ARBA" id="ARBA00022475"/>
    </source>
</evidence>
<dbReference type="PaxDb" id="3055-EDP01205"/>
<dbReference type="KEGG" id="cre:CHLRE_16g678450v5"/>
<dbReference type="GO" id="GO:0005886">
    <property type="term" value="C:plasma membrane"/>
    <property type="evidence" value="ECO:0007669"/>
    <property type="project" value="UniProtKB-SubCell"/>
</dbReference>
<dbReference type="OMA" id="ANCIFAY"/>
<name>A0A2K3CV84_CHLRE</name>
<dbReference type="GO" id="GO:0016757">
    <property type="term" value="F:glycosyltransferase activity"/>
    <property type="evidence" value="ECO:0007669"/>
    <property type="project" value="UniProtKB-KW"/>
</dbReference>
<dbReference type="RefSeq" id="XP_042916052.1">
    <property type="nucleotide sequence ID" value="XM_043071359.1"/>
</dbReference>
<dbReference type="Gramene" id="PNW72191">
    <property type="protein sequence ID" value="PNW72191"/>
    <property type="gene ID" value="CHLRE_16g678450v5"/>
</dbReference>
<dbReference type="GeneID" id="5721520"/>
<feature type="region of interest" description="Disordered" evidence="6">
    <location>
        <begin position="64"/>
        <end position="99"/>
    </location>
</feature>
<keyword evidence="3" id="KW-0328">Glycosyltransferase</keyword>
<accession>A0A2K3CV84</accession>
<dbReference type="Gene3D" id="3.90.550.10">
    <property type="entry name" value="Spore Coat Polysaccharide Biosynthesis Protein SpsA, Chain A"/>
    <property type="match status" value="1"/>
</dbReference>
<evidence type="ECO:0000256" key="5">
    <source>
        <dbReference type="ARBA" id="ARBA00023136"/>
    </source>
</evidence>
<dbReference type="STRING" id="3055.A0A2K3CV84"/>
<dbReference type="PANTHER" id="PTHR43646">
    <property type="entry name" value="GLYCOSYLTRANSFERASE"/>
    <property type="match status" value="1"/>
</dbReference>
<dbReference type="ExpressionAtlas" id="A0A2K3CV84">
    <property type="expression patterns" value="baseline"/>
</dbReference>
<keyword evidence="7" id="KW-0812">Transmembrane</keyword>
<dbReference type="CDD" id="cd02522">
    <property type="entry name" value="GT_2_like_a"/>
    <property type="match status" value="1"/>
</dbReference>
<dbReference type="EMBL" id="CM008977">
    <property type="protein sequence ID" value="PNW72191.1"/>
    <property type="molecule type" value="Genomic_DNA"/>
</dbReference>
<dbReference type="PANTHER" id="PTHR43646:SF2">
    <property type="entry name" value="GLYCOSYLTRANSFERASE 2-LIKE DOMAIN-CONTAINING PROTEIN"/>
    <property type="match status" value="1"/>
</dbReference>
<reference evidence="9 10" key="1">
    <citation type="journal article" date="2007" name="Science">
        <title>The Chlamydomonas genome reveals the evolution of key animal and plant functions.</title>
        <authorList>
            <person name="Merchant S.S."/>
            <person name="Prochnik S.E."/>
            <person name="Vallon O."/>
            <person name="Harris E.H."/>
            <person name="Karpowicz S.J."/>
            <person name="Witman G.B."/>
            <person name="Terry A."/>
            <person name="Salamov A."/>
            <person name="Fritz-Laylin L.K."/>
            <person name="Marechal-Drouard L."/>
            <person name="Marshall W.F."/>
            <person name="Qu L.H."/>
            <person name="Nelson D.R."/>
            <person name="Sanderfoot A.A."/>
            <person name="Spalding M.H."/>
            <person name="Kapitonov V.V."/>
            <person name="Ren Q."/>
            <person name="Ferris P."/>
            <person name="Lindquist E."/>
            <person name="Shapiro H."/>
            <person name="Lucas S.M."/>
            <person name="Grimwood J."/>
            <person name="Schmutz J."/>
            <person name="Cardol P."/>
            <person name="Cerutti H."/>
            <person name="Chanfreau G."/>
            <person name="Chen C.L."/>
            <person name="Cognat V."/>
            <person name="Croft M.T."/>
            <person name="Dent R."/>
            <person name="Dutcher S."/>
            <person name="Fernandez E."/>
            <person name="Fukuzawa H."/>
            <person name="Gonzalez-Ballester D."/>
            <person name="Gonzalez-Halphen D."/>
            <person name="Hallmann A."/>
            <person name="Hanikenne M."/>
            <person name="Hippler M."/>
            <person name="Inwood W."/>
            <person name="Jabbari K."/>
            <person name="Kalanon M."/>
            <person name="Kuras R."/>
            <person name="Lefebvre P.A."/>
            <person name="Lemaire S.D."/>
            <person name="Lobanov A.V."/>
            <person name="Lohr M."/>
            <person name="Manuell A."/>
            <person name="Meier I."/>
            <person name="Mets L."/>
            <person name="Mittag M."/>
            <person name="Mittelmeier T."/>
            <person name="Moroney J.V."/>
            <person name="Moseley J."/>
            <person name="Napoli C."/>
            <person name="Nedelcu A.M."/>
            <person name="Niyogi K."/>
            <person name="Novoselov S.V."/>
            <person name="Paulsen I.T."/>
            <person name="Pazour G."/>
            <person name="Purton S."/>
            <person name="Ral J.P."/>
            <person name="Riano-Pachon D.M."/>
            <person name="Riekhof W."/>
            <person name="Rymarquis L."/>
            <person name="Schroda M."/>
            <person name="Stern D."/>
            <person name="Umen J."/>
            <person name="Willows R."/>
            <person name="Wilson N."/>
            <person name="Zimmer S.L."/>
            <person name="Allmer J."/>
            <person name="Balk J."/>
            <person name="Bisova K."/>
            <person name="Chen C.J."/>
            <person name="Elias M."/>
            <person name="Gendler K."/>
            <person name="Hauser C."/>
            <person name="Lamb M.R."/>
            <person name="Ledford H."/>
            <person name="Long J.C."/>
            <person name="Minagawa J."/>
            <person name="Page M.D."/>
            <person name="Pan J."/>
            <person name="Pootakham W."/>
            <person name="Roje S."/>
            <person name="Rose A."/>
            <person name="Stahlberg E."/>
            <person name="Terauchi A.M."/>
            <person name="Yang P."/>
            <person name="Ball S."/>
            <person name="Bowler C."/>
            <person name="Dieckmann C.L."/>
            <person name="Gladyshev V.N."/>
            <person name="Green P."/>
            <person name="Jorgensen R."/>
            <person name="Mayfield S."/>
            <person name="Mueller-Roeber B."/>
            <person name="Rajamani S."/>
            <person name="Sayre R.T."/>
            <person name="Brokstein P."/>
            <person name="Dubchak I."/>
            <person name="Goodstein D."/>
            <person name="Hornick L."/>
            <person name="Huang Y.W."/>
            <person name="Jhaveri J."/>
            <person name="Luo Y."/>
            <person name="Martinez D."/>
            <person name="Ngau W.C."/>
            <person name="Otillar B."/>
            <person name="Poliakov A."/>
            <person name="Porter A."/>
            <person name="Szajkowski L."/>
            <person name="Werner G."/>
            <person name="Zhou K."/>
            <person name="Grigoriev I.V."/>
            <person name="Rokhsar D.S."/>
            <person name="Grossman A.R."/>
        </authorList>
    </citation>
    <scope>NUCLEOTIDE SEQUENCE [LARGE SCALE GENOMIC DNA]</scope>
    <source>
        <strain evidence="10">CC-503</strain>
    </source>
</reference>
<dbReference type="Proteomes" id="UP000006906">
    <property type="component" value="Chromosome 16"/>
</dbReference>
<evidence type="ECO:0000313" key="9">
    <source>
        <dbReference type="EMBL" id="PNW72191.1"/>
    </source>
</evidence>
<organism evidence="9 10">
    <name type="scientific">Chlamydomonas reinhardtii</name>
    <name type="common">Chlamydomonas smithii</name>
    <dbReference type="NCBI Taxonomy" id="3055"/>
    <lineage>
        <taxon>Eukaryota</taxon>
        <taxon>Viridiplantae</taxon>
        <taxon>Chlorophyta</taxon>
        <taxon>core chlorophytes</taxon>
        <taxon>Chlorophyceae</taxon>
        <taxon>CS clade</taxon>
        <taxon>Chlamydomonadales</taxon>
        <taxon>Chlamydomonadaceae</taxon>
        <taxon>Chlamydomonas</taxon>
    </lineage>
</organism>
<dbReference type="InParanoid" id="A0A2K3CV84"/>
<keyword evidence="7" id="KW-1133">Transmembrane helix</keyword>
<feature type="domain" description="Glycosyltransferase 2-like" evidence="8">
    <location>
        <begin position="146"/>
        <end position="269"/>
    </location>
</feature>
<evidence type="ECO:0000313" key="10">
    <source>
        <dbReference type="Proteomes" id="UP000006906"/>
    </source>
</evidence>
<sequence length="407" mass="42834">MQAGLRTQSASFSAGATLPPFVCPVVSFASVHHHIASTPPLFDGLACFGRQRHGARAVTVAAAEGGGTGGGSGAAGRGGGGGSHGDGGDNNGSGNQRPGRRRWGLPALLGAGAFCYLGGLWVVASVWDAWLDATSPRVDMSAASVSVIIPAINEERVIGDTVRQVLREWDPPPLEVIVADGGSTDGTVEAARKAGARIVRCGRGRGLQMNAGAAAAAGQLLLFLHADTLLPVDAVACVREDFSIPRTVLVGFQPLIIDGGRPMWFSTFNNWAKTYYGPMLLRPASYVRGLRIMFGDQGLCCRAADFRAVGCYRAALPLMEDAELCLDLHNAGPLQGHGHSRSGSGCGARGRVRMRQDRAAATSGRRIAAWGELRANCIFAYIALLWLGGAAPEELRAVQRRLYHDIR</sequence>
<dbReference type="Pfam" id="PF00535">
    <property type="entry name" value="Glycos_transf_2"/>
    <property type="match status" value="1"/>
</dbReference>
<dbReference type="AlphaFoldDB" id="A0A2K3CV84"/>
<feature type="compositionally biased region" description="Gly residues" evidence="6">
    <location>
        <begin position="64"/>
        <end position="91"/>
    </location>
</feature>
<gene>
    <name evidence="9" type="ORF">CHLRE_16g678450v5</name>
</gene>
<dbReference type="SUPFAM" id="SSF53448">
    <property type="entry name" value="Nucleotide-diphospho-sugar transferases"/>
    <property type="match status" value="1"/>
</dbReference>
<keyword evidence="2" id="KW-1003">Cell membrane</keyword>
<keyword evidence="4" id="KW-0808">Transferase</keyword>